<accession>A0A1Y1VP61</accession>
<evidence type="ECO:0000313" key="2">
    <source>
        <dbReference type="EMBL" id="ORX61184.1"/>
    </source>
</evidence>
<feature type="transmembrane region" description="Helical" evidence="1">
    <location>
        <begin position="62"/>
        <end position="84"/>
    </location>
</feature>
<reference evidence="2 3" key="2">
    <citation type="submission" date="2016-08" db="EMBL/GenBank/DDBJ databases">
        <title>Pervasive Adenine N6-methylation of Active Genes in Fungi.</title>
        <authorList>
            <consortium name="DOE Joint Genome Institute"/>
            <person name="Mondo S.J."/>
            <person name="Dannebaum R.O."/>
            <person name="Kuo R.C."/>
            <person name="Labutti K."/>
            <person name="Haridas S."/>
            <person name="Kuo A."/>
            <person name="Salamov A."/>
            <person name="Ahrendt S.R."/>
            <person name="Lipzen A."/>
            <person name="Sullivan W."/>
            <person name="Andreopoulos W.B."/>
            <person name="Clum A."/>
            <person name="Lindquist E."/>
            <person name="Daum C."/>
            <person name="Ramamoorthy G.K."/>
            <person name="Gryganskyi A."/>
            <person name="Culley D."/>
            <person name="Magnuson J.K."/>
            <person name="James T.Y."/>
            <person name="O'Malley M.A."/>
            <person name="Stajich J.E."/>
            <person name="Spatafora J.W."/>
            <person name="Visel A."/>
            <person name="Grigoriev I.V."/>
        </authorList>
    </citation>
    <scope>NUCLEOTIDE SEQUENCE [LARGE SCALE GENOMIC DNA]</scope>
    <source>
        <strain evidence="3">finn</strain>
    </source>
</reference>
<keyword evidence="1" id="KW-0472">Membrane</keyword>
<feature type="non-terminal residue" evidence="2">
    <location>
        <position position="358"/>
    </location>
</feature>
<reference evidence="2 3" key="1">
    <citation type="submission" date="2016-08" db="EMBL/GenBank/DDBJ databases">
        <title>Genomes of anaerobic fungi encode conserved fungal cellulosomes for biomass hydrolysis.</title>
        <authorList>
            <consortium name="DOE Joint Genome Institute"/>
            <person name="Haitjema C.H."/>
            <person name="Gilmore S.P."/>
            <person name="Henske J.K."/>
            <person name="Solomon K.V."/>
            <person name="De Groot R."/>
            <person name="Kuo A."/>
            <person name="Mondo S.J."/>
            <person name="Salamov A.A."/>
            <person name="Labutti K."/>
            <person name="Zhao Z."/>
            <person name="Chiniquy J."/>
            <person name="Barry K."/>
            <person name="Brewer H.M."/>
            <person name="Purvine S.O."/>
            <person name="Wright A.T."/>
            <person name="Boxma B."/>
            <person name="Van Alen T."/>
            <person name="Hackstein J.H."/>
            <person name="Baker S.E."/>
            <person name="Grigoriev I.V."/>
            <person name="O'Malley M.A."/>
        </authorList>
    </citation>
    <scope>NUCLEOTIDE SEQUENCE [LARGE SCALE GENOMIC DNA]</scope>
    <source>
        <strain evidence="3">finn</strain>
    </source>
</reference>
<evidence type="ECO:0000313" key="3">
    <source>
        <dbReference type="Proteomes" id="UP000193719"/>
    </source>
</evidence>
<gene>
    <name evidence="2" type="ORF">BCR36DRAFT_315553</name>
</gene>
<feature type="transmembrane region" description="Helical" evidence="1">
    <location>
        <begin position="181"/>
        <end position="206"/>
    </location>
</feature>
<name>A0A1Y1VP61_9FUNG</name>
<feature type="transmembrane region" description="Helical" evidence="1">
    <location>
        <begin position="278"/>
        <end position="301"/>
    </location>
</feature>
<dbReference type="AlphaFoldDB" id="A0A1Y1VP61"/>
<dbReference type="EMBL" id="MCFH01000001">
    <property type="protein sequence ID" value="ORX61184.1"/>
    <property type="molecule type" value="Genomic_DNA"/>
</dbReference>
<comment type="caution">
    <text evidence="2">The sequence shown here is derived from an EMBL/GenBank/DDBJ whole genome shotgun (WGS) entry which is preliminary data.</text>
</comment>
<keyword evidence="3" id="KW-1185">Reference proteome</keyword>
<protein>
    <submittedName>
        <fullName evidence="2">Uncharacterized protein</fullName>
    </submittedName>
</protein>
<keyword evidence="1" id="KW-1133">Transmembrane helix</keyword>
<feature type="transmembrane region" description="Helical" evidence="1">
    <location>
        <begin position="321"/>
        <end position="340"/>
    </location>
</feature>
<keyword evidence="1" id="KW-0812">Transmembrane</keyword>
<feature type="transmembrane region" description="Helical" evidence="1">
    <location>
        <begin position="226"/>
        <end position="252"/>
    </location>
</feature>
<sequence>MVNNYAELAALDKDKFIENGADASFFQWLESKGTNYSCYEQFLKGQTEQQMINKKIDIVRTIIYSLQCPFTFIYFYWTLLILFLHKFNFKKPIMKLILLHYILRTLGDIFNQLGELFNNYYTTNIHYEFSPPTYDCKNYAMHPFKWFMTRQISTILWYSGEIIGDWYPLLRTHAIVKNNRLILLVYATCGIFNFSKILLILLHLSYNPAKMYTNEGAFDDDKSIKFYSYYYIIQFFIIFTSVIYDLSVYFVLKKAIFKKKNYDIGFLKKFKNLSEYRILISCFFSIIFLPIIAVTIIIKFYTLLKNNLRALDFSFEETRMMITNIQYYMIFIDQILLICYRDQSIQSNSNQNQNQNSN</sequence>
<dbReference type="Proteomes" id="UP000193719">
    <property type="component" value="Unassembled WGS sequence"/>
</dbReference>
<dbReference type="OrthoDB" id="10366991at2759"/>
<evidence type="ECO:0000256" key="1">
    <source>
        <dbReference type="SAM" id="Phobius"/>
    </source>
</evidence>
<organism evidence="2 3">
    <name type="scientific">Piromyces finnis</name>
    <dbReference type="NCBI Taxonomy" id="1754191"/>
    <lineage>
        <taxon>Eukaryota</taxon>
        <taxon>Fungi</taxon>
        <taxon>Fungi incertae sedis</taxon>
        <taxon>Chytridiomycota</taxon>
        <taxon>Chytridiomycota incertae sedis</taxon>
        <taxon>Neocallimastigomycetes</taxon>
        <taxon>Neocallimastigales</taxon>
        <taxon>Neocallimastigaceae</taxon>
        <taxon>Piromyces</taxon>
    </lineage>
</organism>
<proteinExistence type="predicted"/>